<dbReference type="EMBL" id="JAQQWP010000008">
    <property type="protein sequence ID" value="KAK8104932.1"/>
    <property type="molecule type" value="Genomic_DNA"/>
</dbReference>
<organism evidence="3 4">
    <name type="scientific">Apiospora kogelbergensis</name>
    <dbReference type="NCBI Taxonomy" id="1337665"/>
    <lineage>
        <taxon>Eukaryota</taxon>
        <taxon>Fungi</taxon>
        <taxon>Dikarya</taxon>
        <taxon>Ascomycota</taxon>
        <taxon>Pezizomycotina</taxon>
        <taxon>Sordariomycetes</taxon>
        <taxon>Xylariomycetidae</taxon>
        <taxon>Amphisphaeriales</taxon>
        <taxon>Apiosporaceae</taxon>
        <taxon>Apiospora</taxon>
    </lineage>
</organism>
<comment type="caution">
    <text evidence="3">The sequence shown here is derived from an EMBL/GenBank/DDBJ whole genome shotgun (WGS) entry which is preliminary data.</text>
</comment>
<dbReference type="Proteomes" id="UP001392437">
    <property type="component" value="Unassembled WGS sequence"/>
</dbReference>
<feature type="region of interest" description="Disordered" evidence="2">
    <location>
        <begin position="170"/>
        <end position="200"/>
    </location>
</feature>
<protein>
    <recommendedName>
        <fullName evidence="5">NACHT-NTPase and P-loop NTPases N-terminal domain-containing protein</fullName>
    </recommendedName>
</protein>
<evidence type="ECO:0000313" key="4">
    <source>
        <dbReference type="Proteomes" id="UP001392437"/>
    </source>
</evidence>
<sequence length="554" mass="63485">MTELLGVVAGGIAVAQLGTATGGAILKLKKLWDHVNNAPEIISDLIERLELIYSSVWDFERQCSQPGLPPILWESTTATRSLVYCRKALTRFSNVVDDLSTQITSRRGFRKRMTVFKVALKKDELQRLEEQLRNSLEVLRFAQDAYTRALLTATPDITTRKVQQYVQRNQSTTLQHIEDNRTSPSDLETDKFPKSSTLSHTTEQIKGRAIEAWEPLSSFGTLSIRTGPEELDVEVRPPWWLAGLASSFTLHMSKYRSSWDIQLRLYSDRTENDGIFFMARAGDTVGLQSLFDQRKASPFDRDEGGWNLLHVSYQGTRKKSPEQCINYLSKLNEVYYADIQIQQFILGPEWSTDPKAFCDEIWAYYGFSLLHHITYHFSHCFDLDEREAIRLHEFAKKAMLASDLHPLELGSLRFAACEMVETDITPLIRLMLSQLDWELPGSSGKVQKANENLQRWIEDLIAVGVDIEEYGRKECSILRNIKSMSSLFAKAGRDTWPDVYCPLKGYEIYFYGFTYGPSVGDWTILCEEPTDRFAGEFWNLVEEHPLDMPGAWFD</sequence>
<keyword evidence="4" id="KW-1185">Reference proteome</keyword>
<name>A0AAW0QHA8_9PEZI</name>
<proteinExistence type="predicted"/>
<evidence type="ECO:0000313" key="3">
    <source>
        <dbReference type="EMBL" id="KAK8104932.1"/>
    </source>
</evidence>
<reference evidence="3 4" key="1">
    <citation type="submission" date="2023-01" db="EMBL/GenBank/DDBJ databases">
        <title>Analysis of 21 Apiospora genomes using comparative genomics revels a genus with tremendous synthesis potential of carbohydrate active enzymes and secondary metabolites.</title>
        <authorList>
            <person name="Sorensen T."/>
        </authorList>
    </citation>
    <scope>NUCLEOTIDE SEQUENCE [LARGE SCALE GENOMIC DNA]</scope>
    <source>
        <strain evidence="3 4">CBS 117206</strain>
    </source>
</reference>
<feature type="coiled-coil region" evidence="1">
    <location>
        <begin position="118"/>
        <end position="145"/>
    </location>
</feature>
<dbReference type="AlphaFoldDB" id="A0AAW0QHA8"/>
<keyword evidence="1" id="KW-0175">Coiled coil</keyword>
<accession>A0AAW0QHA8</accession>
<evidence type="ECO:0000256" key="1">
    <source>
        <dbReference type="SAM" id="Coils"/>
    </source>
</evidence>
<evidence type="ECO:0000256" key="2">
    <source>
        <dbReference type="SAM" id="MobiDB-lite"/>
    </source>
</evidence>
<evidence type="ECO:0008006" key="5">
    <source>
        <dbReference type="Google" id="ProtNLM"/>
    </source>
</evidence>
<gene>
    <name evidence="3" type="ORF">PG999_008291</name>
</gene>